<dbReference type="GeneID" id="18910313"/>
<dbReference type="Pfam" id="PF01565">
    <property type="entry name" value="FAD_binding_4"/>
    <property type="match status" value="1"/>
</dbReference>
<dbReference type="SUPFAM" id="SSF56176">
    <property type="entry name" value="FAD-binding/transporter-associated domain-like"/>
    <property type="match status" value="1"/>
</dbReference>
<protein>
    <recommendedName>
        <fullName evidence="6">FAD-binding PCMH-type domain-containing protein</fullName>
    </recommendedName>
</protein>
<accession>K5W2I9</accession>
<dbReference type="GO" id="GO:0071949">
    <property type="term" value="F:FAD binding"/>
    <property type="evidence" value="ECO:0007669"/>
    <property type="project" value="InterPro"/>
</dbReference>
<dbReference type="InterPro" id="IPR016169">
    <property type="entry name" value="FAD-bd_PCMH_sub2"/>
</dbReference>
<dbReference type="Gene3D" id="3.30.465.10">
    <property type="match status" value="1"/>
</dbReference>
<dbReference type="HOGENOM" id="CLU_018354_10_0_1"/>
<dbReference type="InParanoid" id="K5W2I9"/>
<organism evidence="7 8">
    <name type="scientific">Phanerochaete carnosa (strain HHB-10118-sp)</name>
    <name type="common">White-rot fungus</name>
    <name type="synonym">Peniophora carnosa</name>
    <dbReference type="NCBI Taxonomy" id="650164"/>
    <lineage>
        <taxon>Eukaryota</taxon>
        <taxon>Fungi</taxon>
        <taxon>Dikarya</taxon>
        <taxon>Basidiomycota</taxon>
        <taxon>Agaricomycotina</taxon>
        <taxon>Agaricomycetes</taxon>
        <taxon>Polyporales</taxon>
        <taxon>Phanerochaetaceae</taxon>
        <taxon>Phanerochaete</taxon>
    </lineage>
</organism>
<dbReference type="InterPro" id="IPR012951">
    <property type="entry name" value="BBE"/>
</dbReference>
<dbReference type="Gene3D" id="3.40.462.20">
    <property type="match status" value="1"/>
</dbReference>
<keyword evidence="8" id="KW-1185">Reference proteome</keyword>
<dbReference type="PANTHER" id="PTHR42973:SF39">
    <property type="entry name" value="FAD-BINDING PCMH-TYPE DOMAIN-CONTAINING PROTEIN"/>
    <property type="match status" value="1"/>
</dbReference>
<dbReference type="Gene3D" id="3.30.43.10">
    <property type="entry name" value="Uridine Diphospho-n-acetylenolpyruvylglucosamine Reductase, domain 2"/>
    <property type="match status" value="1"/>
</dbReference>
<evidence type="ECO:0000256" key="1">
    <source>
        <dbReference type="ARBA" id="ARBA00001974"/>
    </source>
</evidence>
<sequence>MTTLNIQGKILTPASGEAYTTALTRLSELSQLPAGYIVQPSNYADVAAAVKFAQAQSPPLEIAIKGGGAHGATWASSSGGLVVDLGATLRNVTVASDKQSVVVQGGALWGDVYEVTAKESVDVVGGPLWFIGVGGFTTGGGYSPLGGERGLAIDNLLSATVVLADGRIVKTSKDEEPDLFWAIRGRRLRRTSGGGGQFGIVVEFVFKAYPPQGPYGVGVLAYPGTEIEKVIKAVKDWKTTQTPAETLGINFSRAPPHFQPSVALLPTILHDTNGERSAKLLAPFHDLKPVFEKTGTVPDLNMVSHGADGSLKNAPRRVVIRGAMFSDFYPELVLAIWQKWVAFTETSEDVRASSVFFDLMSSKKLVEVGAADTALALRVPHNWVAVQGKSTTDAGVAAADEWAKSLSGFIRQKNAELSGKDLGWFINMCQGEEKPEDIFGDNLPRLRKLKAKYDPQNVWSKGVALAPLHE</sequence>
<dbReference type="InterPro" id="IPR036318">
    <property type="entry name" value="FAD-bd_PCMH-like_sf"/>
</dbReference>
<dbReference type="InterPro" id="IPR016167">
    <property type="entry name" value="FAD-bd_PCMH_sub1"/>
</dbReference>
<keyword evidence="4" id="KW-0274">FAD</keyword>
<dbReference type="InterPro" id="IPR006094">
    <property type="entry name" value="Oxid_FAD_bind_N"/>
</dbReference>
<dbReference type="Proteomes" id="UP000008370">
    <property type="component" value="Unassembled WGS sequence"/>
</dbReference>
<reference evidence="7 8" key="1">
    <citation type="journal article" date="2012" name="BMC Genomics">
        <title>Comparative genomics of the white-rot fungi, Phanerochaete carnosa and P. chrysosporium, to elucidate the genetic basis of the distinct wood types they colonize.</title>
        <authorList>
            <person name="Suzuki H."/>
            <person name="MacDonald J."/>
            <person name="Syed K."/>
            <person name="Salamov A."/>
            <person name="Hori C."/>
            <person name="Aerts A."/>
            <person name="Henrissat B."/>
            <person name="Wiebenga A."/>
            <person name="vanKuyk P.A."/>
            <person name="Barry K."/>
            <person name="Lindquist E."/>
            <person name="LaButti K."/>
            <person name="Lapidus A."/>
            <person name="Lucas S."/>
            <person name="Coutinho P."/>
            <person name="Gong Y."/>
            <person name="Samejima M."/>
            <person name="Mahadevan R."/>
            <person name="Abou-Zaid M."/>
            <person name="de Vries R.P."/>
            <person name="Igarashi K."/>
            <person name="Yadav J.S."/>
            <person name="Grigoriev I.V."/>
            <person name="Master E.R."/>
        </authorList>
    </citation>
    <scope>NUCLEOTIDE SEQUENCE [LARGE SCALE GENOMIC DNA]</scope>
    <source>
        <strain evidence="7 8">HHB-10118-sp</strain>
    </source>
</reference>
<comment type="cofactor">
    <cofactor evidence="1">
        <name>FAD</name>
        <dbReference type="ChEBI" id="CHEBI:57692"/>
    </cofactor>
</comment>
<gene>
    <name evidence="7" type="ORF">PHACADRAFT_185863</name>
</gene>
<evidence type="ECO:0000256" key="2">
    <source>
        <dbReference type="ARBA" id="ARBA00005466"/>
    </source>
</evidence>
<dbReference type="EMBL" id="JH930474">
    <property type="protein sequence ID" value="EKM53134.1"/>
    <property type="molecule type" value="Genomic_DNA"/>
</dbReference>
<dbReference type="InterPro" id="IPR016166">
    <property type="entry name" value="FAD-bd_PCMH"/>
</dbReference>
<keyword evidence="3" id="KW-0285">Flavoprotein</keyword>
<comment type="similarity">
    <text evidence="2">Belongs to the oxygen-dependent FAD-linked oxidoreductase family.</text>
</comment>
<keyword evidence="5" id="KW-0560">Oxidoreductase</keyword>
<dbReference type="KEGG" id="pco:PHACADRAFT_185863"/>
<dbReference type="OrthoDB" id="415825at2759"/>
<evidence type="ECO:0000313" key="8">
    <source>
        <dbReference type="Proteomes" id="UP000008370"/>
    </source>
</evidence>
<name>K5W2I9_PHACS</name>
<evidence type="ECO:0000256" key="3">
    <source>
        <dbReference type="ARBA" id="ARBA00022630"/>
    </source>
</evidence>
<dbReference type="GO" id="GO:0016491">
    <property type="term" value="F:oxidoreductase activity"/>
    <property type="evidence" value="ECO:0007669"/>
    <property type="project" value="UniProtKB-KW"/>
</dbReference>
<evidence type="ECO:0000259" key="6">
    <source>
        <dbReference type="PROSITE" id="PS51387"/>
    </source>
</evidence>
<evidence type="ECO:0000256" key="4">
    <source>
        <dbReference type="ARBA" id="ARBA00022827"/>
    </source>
</evidence>
<dbReference type="PANTHER" id="PTHR42973">
    <property type="entry name" value="BINDING OXIDOREDUCTASE, PUTATIVE (AFU_ORTHOLOGUE AFUA_1G17690)-RELATED"/>
    <property type="match status" value="1"/>
</dbReference>
<dbReference type="Pfam" id="PF08031">
    <property type="entry name" value="BBE"/>
    <property type="match status" value="1"/>
</dbReference>
<feature type="domain" description="FAD-binding PCMH-type" evidence="6">
    <location>
        <begin position="29"/>
        <end position="211"/>
    </location>
</feature>
<dbReference type="InterPro" id="IPR050416">
    <property type="entry name" value="FAD-linked_Oxidoreductase"/>
</dbReference>
<dbReference type="AlphaFoldDB" id="K5W2I9"/>
<proteinExistence type="inferred from homology"/>
<evidence type="ECO:0000313" key="7">
    <source>
        <dbReference type="EMBL" id="EKM53134.1"/>
    </source>
</evidence>
<dbReference type="STRING" id="650164.K5W2I9"/>
<dbReference type="PROSITE" id="PS51387">
    <property type="entry name" value="FAD_PCMH"/>
    <property type="match status" value="1"/>
</dbReference>
<evidence type="ECO:0000256" key="5">
    <source>
        <dbReference type="ARBA" id="ARBA00023002"/>
    </source>
</evidence>
<dbReference type="RefSeq" id="XP_007397836.1">
    <property type="nucleotide sequence ID" value="XM_007397774.1"/>
</dbReference>